<evidence type="ECO:0000256" key="1">
    <source>
        <dbReference type="SAM" id="MobiDB-lite"/>
    </source>
</evidence>
<keyword evidence="3" id="KW-1185">Reference proteome</keyword>
<name>A0A8E2JJC4_9PEZI</name>
<dbReference type="SUPFAM" id="SSF52777">
    <property type="entry name" value="CoA-dependent acyltransferases"/>
    <property type="match status" value="1"/>
</dbReference>
<proteinExistence type="predicted"/>
<feature type="region of interest" description="Disordered" evidence="1">
    <location>
        <begin position="40"/>
        <end position="67"/>
    </location>
</feature>
<organism evidence="2 3">
    <name type="scientific">Lepidopterella palustris CBS 459.81</name>
    <dbReference type="NCBI Taxonomy" id="1314670"/>
    <lineage>
        <taxon>Eukaryota</taxon>
        <taxon>Fungi</taxon>
        <taxon>Dikarya</taxon>
        <taxon>Ascomycota</taxon>
        <taxon>Pezizomycotina</taxon>
        <taxon>Dothideomycetes</taxon>
        <taxon>Pleosporomycetidae</taxon>
        <taxon>Mytilinidiales</taxon>
        <taxon>Argynnaceae</taxon>
        <taxon>Lepidopterella</taxon>
    </lineage>
</organism>
<protein>
    <recommendedName>
        <fullName evidence="4">Acyltransferase</fullName>
    </recommendedName>
</protein>
<dbReference type="PANTHER" id="PTHR42034">
    <property type="entry name" value="CHROMOSOME 7, WHOLE GENOME SHOTGUN SEQUENCE-RELATED"/>
    <property type="match status" value="1"/>
</dbReference>
<evidence type="ECO:0000313" key="3">
    <source>
        <dbReference type="Proteomes" id="UP000250266"/>
    </source>
</evidence>
<reference evidence="2 3" key="1">
    <citation type="journal article" date="2016" name="Nat. Commun.">
        <title>Ectomycorrhizal ecology is imprinted in the genome of the dominant symbiotic fungus Cenococcum geophilum.</title>
        <authorList>
            <consortium name="DOE Joint Genome Institute"/>
            <person name="Peter M."/>
            <person name="Kohler A."/>
            <person name="Ohm R.A."/>
            <person name="Kuo A."/>
            <person name="Krutzmann J."/>
            <person name="Morin E."/>
            <person name="Arend M."/>
            <person name="Barry K.W."/>
            <person name="Binder M."/>
            <person name="Choi C."/>
            <person name="Clum A."/>
            <person name="Copeland A."/>
            <person name="Grisel N."/>
            <person name="Haridas S."/>
            <person name="Kipfer T."/>
            <person name="LaButti K."/>
            <person name="Lindquist E."/>
            <person name="Lipzen A."/>
            <person name="Maire R."/>
            <person name="Meier B."/>
            <person name="Mihaltcheva S."/>
            <person name="Molinier V."/>
            <person name="Murat C."/>
            <person name="Poggeler S."/>
            <person name="Quandt C.A."/>
            <person name="Sperisen C."/>
            <person name="Tritt A."/>
            <person name="Tisserant E."/>
            <person name="Crous P.W."/>
            <person name="Henrissat B."/>
            <person name="Nehls U."/>
            <person name="Egli S."/>
            <person name="Spatafora J.W."/>
            <person name="Grigoriev I.V."/>
            <person name="Martin F.M."/>
        </authorList>
    </citation>
    <scope>NUCLEOTIDE SEQUENCE [LARGE SCALE GENOMIC DNA]</scope>
    <source>
        <strain evidence="2 3">CBS 459.81</strain>
    </source>
</reference>
<dbReference type="AlphaFoldDB" id="A0A8E2JJC4"/>
<evidence type="ECO:0000313" key="2">
    <source>
        <dbReference type="EMBL" id="OCK84467.1"/>
    </source>
</evidence>
<dbReference type="Gene3D" id="3.30.559.10">
    <property type="entry name" value="Chloramphenicol acetyltransferase-like domain"/>
    <property type="match status" value="1"/>
</dbReference>
<accession>A0A8E2JJC4</accession>
<gene>
    <name evidence="2" type="ORF">K432DRAFT_378580</name>
</gene>
<evidence type="ECO:0008006" key="4">
    <source>
        <dbReference type="Google" id="ProtNLM"/>
    </source>
</evidence>
<sequence>MSLFSVSKNCGRRGLRSVPRVARPAPTSVSKFQIASLHNDPKRNSAASSPIVQDGPTPPGFWPRGLTKPAETYRRDAQPLGSQLEWDQVGPNRWERAVDDMEKFYGLQQSITAHLPGAHNWLMTNGAKFHSNQPNLVEEIKRVWLKMRYDHPLICAEIDGDRISYTSLADEAEVEQWLKDSFFVHNVDQTSRQIYPSLPTRPLKSSVLHFLPRTQELIFMCPHSHSDGLGIVTFFDNFFKELVKGGERPAFGDEGKNLLPPLTPIAHIPKYTPAQQSRWDASISDWLADHPTVRVKTEQSDLPGKSTMMNLRFTEEDTQKILKACKAHNITVTSAGQAAVTHAARIHGNCEDKDSVSTIALYDAREYISPKVRKESLIGPHTFATPVKIRLGSFLETARNTREIFVREKEDRYALTMSQYYTKEFPRLLRTPPAPGKARPLPSNAHMSSLGRIDSLMPSKYEGPNGTVGFTDIWLALDIMTPDILTAMWTLGGRLNMHLDYNEAFHPEASMVRYLEIMRDQMAKGLGIELGGDIMLPGDEGYLKRGNYQALHRTHEY</sequence>
<dbReference type="PANTHER" id="PTHR42034:SF1">
    <property type="entry name" value="CONDENSATION DOMAIN-CONTAINING PROTEIN"/>
    <property type="match status" value="1"/>
</dbReference>
<dbReference type="EMBL" id="KV744837">
    <property type="protein sequence ID" value="OCK84467.1"/>
    <property type="molecule type" value="Genomic_DNA"/>
</dbReference>
<dbReference type="Proteomes" id="UP000250266">
    <property type="component" value="Unassembled WGS sequence"/>
</dbReference>
<dbReference type="InterPro" id="IPR023213">
    <property type="entry name" value="CAT-like_dom_sf"/>
</dbReference>
<dbReference type="Gene3D" id="3.30.559.30">
    <property type="entry name" value="Nonribosomal peptide synthetase, condensation domain"/>
    <property type="match status" value="1"/>
</dbReference>
<dbReference type="OrthoDB" id="2548233at2759"/>